<protein>
    <submittedName>
        <fullName evidence="1">Uncharacterized protein</fullName>
    </submittedName>
</protein>
<dbReference type="Proteomes" id="UP000828390">
    <property type="component" value="Unassembled WGS sequence"/>
</dbReference>
<proteinExistence type="predicted"/>
<evidence type="ECO:0000313" key="2">
    <source>
        <dbReference type="Proteomes" id="UP000828390"/>
    </source>
</evidence>
<gene>
    <name evidence="1" type="ORF">DPMN_038599</name>
</gene>
<organism evidence="1 2">
    <name type="scientific">Dreissena polymorpha</name>
    <name type="common">Zebra mussel</name>
    <name type="synonym">Mytilus polymorpha</name>
    <dbReference type="NCBI Taxonomy" id="45954"/>
    <lineage>
        <taxon>Eukaryota</taxon>
        <taxon>Metazoa</taxon>
        <taxon>Spiralia</taxon>
        <taxon>Lophotrochozoa</taxon>
        <taxon>Mollusca</taxon>
        <taxon>Bivalvia</taxon>
        <taxon>Autobranchia</taxon>
        <taxon>Heteroconchia</taxon>
        <taxon>Euheterodonta</taxon>
        <taxon>Imparidentia</taxon>
        <taxon>Neoheterodontei</taxon>
        <taxon>Myida</taxon>
        <taxon>Dreissenoidea</taxon>
        <taxon>Dreissenidae</taxon>
        <taxon>Dreissena</taxon>
    </lineage>
</organism>
<dbReference type="EMBL" id="JAIWYP010000002">
    <property type="protein sequence ID" value="KAH3875336.1"/>
    <property type="molecule type" value="Genomic_DNA"/>
</dbReference>
<keyword evidence="2" id="KW-1185">Reference proteome</keyword>
<reference evidence="1" key="1">
    <citation type="journal article" date="2019" name="bioRxiv">
        <title>The Genome of the Zebra Mussel, Dreissena polymorpha: A Resource for Invasive Species Research.</title>
        <authorList>
            <person name="McCartney M.A."/>
            <person name="Auch B."/>
            <person name="Kono T."/>
            <person name="Mallez S."/>
            <person name="Zhang Y."/>
            <person name="Obille A."/>
            <person name="Becker A."/>
            <person name="Abrahante J.E."/>
            <person name="Garbe J."/>
            <person name="Badalamenti J.P."/>
            <person name="Herman A."/>
            <person name="Mangelson H."/>
            <person name="Liachko I."/>
            <person name="Sullivan S."/>
            <person name="Sone E.D."/>
            <person name="Koren S."/>
            <person name="Silverstein K.A.T."/>
            <person name="Beckman K.B."/>
            <person name="Gohl D.M."/>
        </authorList>
    </citation>
    <scope>NUCLEOTIDE SEQUENCE</scope>
    <source>
        <strain evidence="1">Duluth1</strain>
        <tissue evidence="1">Whole animal</tissue>
    </source>
</reference>
<reference evidence="1" key="2">
    <citation type="submission" date="2020-11" db="EMBL/GenBank/DDBJ databases">
        <authorList>
            <person name="McCartney M.A."/>
            <person name="Auch B."/>
            <person name="Kono T."/>
            <person name="Mallez S."/>
            <person name="Becker A."/>
            <person name="Gohl D.M."/>
            <person name="Silverstein K.A.T."/>
            <person name="Koren S."/>
            <person name="Bechman K.B."/>
            <person name="Herman A."/>
            <person name="Abrahante J.E."/>
            <person name="Garbe J."/>
        </authorList>
    </citation>
    <scope>NUCLEOTIDE SEQUENCE</scope>
    <source>
        <strain evidence="1">Duluth1</strain>
        <tissue evidence="1">Whole animal</tissue>
    </source>
</reference>
<dbReference type="PANTHER" id="PTHR35083">
    <property type="entry name" value="RGD1565685 PROTEIN"/>
    <property type="match status" value="1"/>
</dbReference>
<sequence>MSANINNVFTDKETSNWFKASIALIVTKQGLEKFVDTEVQKVHAAVVASCGQCYTENLLPCPQGKWKCQNTKPCKFHKLPAFKHRPCPVGVCDKVKKNIESYHRYSLPSWKNTRAKLWGTSHWEVAKCFLPPDGYIDVSSVQDTDFNGVISVLLNCKHFDMFFSFPIAASPQCILTQVLINYLF</sequence>
<comment type="caution">
    <text evidence="1">The sequence shown here is derived from an EMBL/GenBank/DDBJ whole genome shotgun (WGS) entry which is preliminary data.</text>
</comment>
<name>A0A9D4MHD7_DREPO</name>
<dbReference type="Pfam" id="PF15112">
    <property type="entry name" value="DUF4559"/>
    <property type="match status" value="1"/>
</dbReference>
<dbReference type="AlphaFoldDB" id="A0A9D4MHD7"/>
<dbReference type="InterPro" id="IPR027897">
    <property type="entry name" value="DUF4559"/>
</dbReference>
<evidence type="ECO:0000313" key="1">
    <source>
        <dbReference type="EMBL" id="KAH3875336.1"/>
    </source>
</evidence>
<dbReference type="PANTHER" id="PTHR35083:SF1">
    <property type="entry name" value="RGD1565685 PROTEIN"/>
    <property type="match status" value="1"/>
</dbReference>
<accession>A0A9D4MHD7</accession>